<evidence type="ECO:0000313" key="1">
    <source>
        <dbReference type="EMBL" id="TDM01186.1"/>
    </source>
</evidence>
<dbReference type="Pfam" id="PF09148">
    <property type="entry name" value="DUF1934"/>
    <property type="match status" value="1"/>
</dbReference>
<reference evidence="1 2" key="1">
    <citation type="submission" date="2019-01" db="EMBL/GenBank/DDBJ databases">
        <title>Draft genome sequences of the type strains of six Macrococcus species.</title>
        <authorList>
            <person name="Mazhar S."/>
            <person name="Altermann E."/>
            <person name="Hill C."/>
            <person name="Mcauliffe O."/>
        </authorList>
    </citation>
    <scope>NUCLEOTIDE SEQUENCE [LARGE SCALE GENOMIC DNA]</scope>
    <source>
        <strain evidence="1 2">CCM4809</strain>
    </source>
</reference>
<protein>
    <submittedName>
        <fullName evidence="1">DUF1934 domain-containing protein</fullName>
    </submittedName>
</protein>
<proteinExistence type="predicted"/>
<evidence type="ECO:0000313" key="2">
    <source>
        <dbReference type="Proteomes" id="UP000295328"/>
    </source>
</evidence>
<dbReference type="AlphaFoldDB" id="A0A4R6BI88"/>
<dbReference type="Gene3D" id="2.40.128.20">
    <property type="match status" value="1"/>
</dbReference>
<name>A0A4R6BI88_9STAP</name>
<dbReference type="InterPro" id="IPR012674">
    <property type="entry name" value="Calycin"/>
</dbReference>
<accession>A0A4R6BI88</accession>
<dbReference type="RefSeq" id="WP_133430524.1">
    <property type="nucleotide sequence ID" value="NZ_BMCC01000005.1"/>
</dbReference>
<dbReference type="Proteomes" id="UP000295328">
    <property type="component" value="Unassembled WGS sequence"/>
</dbReference>
<organism evidence="1 2">
    <name type="scientific">Macrococcus hajekii</name>
    <dbReference type="NCBI Taxonomy" id="198482"/>
    <lineage>
        <taxon>Bacteria</taxon>
        <taxon>Bacillati</taxon>
        <taxon>Bacillota</taxon>
        <taxon>Bacilli</taxon>
        <taxon>Bacillales</taxon>
        <taxon>Staphylococcaceae</taxon>
        <taxon>Macrococcus</taxon>
    </lineage>
</organism>
<gene>
    <name evidence="1" type="ORF">ERX37_09905</name>
</gene>
<dbReference type="OrthoDB" id="2418612at2"/>
<dbReference type="InterPro" id="IPR015231">
    <property type="entry name" value="DUF1934"/>
</dbReference>
<dbReference type="SUPFAM" id="SSF50814">
    <property type="entry name" value="Lipocalins"/>
    <property type="match status" value="1"/>
</dbReference>
<sequence>MDIWVSTEQKIKQNNENLKFKGESIGKLIEKRVPYLLYNEQVDDEIIKVRVKLEPGAIRISRQGAINMDFLFVEGKVTQNMYETPAGRTVMDVHTTKLEYKKLSVGGRLVIEYELSERGVSHGEFKYQLDYKERMQ</sequence>
<dbReference type="EMBL" id="SCWE01000005">
    <property type="protein sequence ID" value="TDM01186.1"/>
    <property type="molecule type" value="Genomic_DNA"/>
</dbReference>
<keyword evidence="2" id="KW-1185">Reference proteome</keyword>
<comment type="caution">
    <text evidence="1">The sequence shown here is derived from an EMBL/GenBank/DDBJ whole genome shotgun (WGS) entry which is preliminary data.</text>
</comment>